<dbReference type="EMBL" id="VOIH02000012">
    <property type="protein sequence ID" value="KAF3431689.1"/>
    <property type="molecule type" value="Genomic_DNA"/>
</dbReference>
<reference evidence="3" key="1">
    <citation type="submission" date="2020-03" db="EMBL/GenBank/DDBJ databases">
        <title>A high-quality chromosome-level genome assembly of a woody plant with both climbing and erect habits, Rhamnella rubrinervis.</title>
        <authorList>
            <person name="Lu Z."/>
            <person name="Yang Y."/>
            <person name="Zhu X."/>
            <person name="Sun Y."/>
        </authorList>
    </citation>
    <scope>NUCLEOTIDE SEQUENCE</scope>
    <source>
        <strain evidence="3">BYM</strain>
        <tissue evidence="3">Leaf</tissue>
    </source>
</reference>
<protein>
    <recommendedName>
        <fullName evidence="2">FAS1 domain-containing protein</fullName>
    </recommendedName>
</protein>
<organism evidence="3 4">
    <name type="scientific">Rhamnella rubrinervis</name>
    <dbReference type="NCBI Taxonomy" id="2594499"/>
    <lineage>
        <taxon>Eukaryota</taxon>
        <taxon>Viridiplantae</taxon>
        <taxon>Streptophyta</taxon>
        <taxon>Embryophyta</taxon>
        <taxon>Tracheophyta</taxon>
        <taxon>Spermatophyta</taxon>
        <taxon>Magnoliopsida</taxon>
        <taxon>eudicotyledons</taxon>
        <taxon>Gunneridae</taxon>
        <taxon>Pentapetalae</taxon>
        <taxon>rosids</taxon>
        <taxon>fabids</taxon>
        <taxon>Rosales</taxon>
        <taxon>Rhamnaceae</taxon>
        <taxon>rhamnoid group</taxon>
        <taxon>Rhamneae</taxon>
        <taxon>Rhamnella</taxon>
    </lineage>
</organism>
<dbReference type="PANTHER" id="PTHR33985:SF17">
    <property type="entry name" value="FASCICLIN-LIKE ARABINOGALACTAN PROTEIN 20"/>
    <property type="match status" value="1"/>
</dbReference>
<evidence type="ECO:0000313" key="3">
    <source>
        <dbReference type="EMBL" id="KAF3431689.1"/>
    </source>
</evidence>
<proteinExistence type="inferred from homology"/>
<feature type="domain" description="FAS1" evidence="2">
    <location>
        <begin position="46"/>
        <end position="183"/>
    </location>
</feature>
<dbReference type="PROSITE" id="PS50213">
    <property type="entry name" value="FAS1"/>
    <property type="match status" value="1"/>
</dbReference>
<dbReference type="PANTHER" id="PTHR33985">
    <property type="entry name" value="OS02G0491300 PROTEIN-RELATED"/>
    <property type="match status" value="1"/>
</dbReference>
<dbReference type="Proteomes" id="UP000796880">
    <property type="component" value="Unassembled WGS sequence"/>
</dbReference>
<dbReference type="SUPFAM" id="SSF82153">
    <property type="entry name" value="FAS1 domain"/>
    <property type="match status" value="1"/>
</dbReference>
<dbReference type="InterPro" id="IPR052806">
    <property type="entry name" value="Fasciclin-like_AGP"/>
</dbReference>
<comment type="caution">
    <text evidence="3">The sequence shown here is derived from an EMBL/GenBank/DDBJ whole genome shotgun (WGS) entry which is preliminary data.</text>
</comment>
<evidence type="ECO:0000313" key="4">
    <source>
        <dbReference type="Proteomes" id="UP000796880"/>
    </source>
</evidence>
<dbReference type="SMART" id="SM00554">
    <property type="entry name" value="FAS1"/>
    <property type="match status" value="1"/>
</dbReference>
<evidence type="ECO:0000256" key="1">
    <source>
        <dbReference type="ARBA" id="ARBA00007843"/>
    </source>
</evidence>
<gene>
    <name evidence="3" type="ORF">FNV43_RR26421</name>
</gene>
<name>A0A8K0DP98_9ROSA</name>
<dbReference type="Pfam" id="PF02469">
    <property type="entry name" value="Fasciclin"/>
    <property type="match status" value="1"/>
</dbReference>
<accession>A0A8K0DP98</accession>
<dbReference type="InterPro" id="IPR036378">
    <property type="entry name" value="FAS1_dom_sf"/>
</dbReference>
<keyword evidence="4" id="KW-1185">Reference proteome</keyword>
<sequence length="210" mass="24262">MYPLRGWSNRGRIRAWGVWVPQLLFRISRADSEQQHERSWMRSTDFELTTALLSTAYPFQRACAILRSKGCSVMASLPEMQFVRTKDQTTLTIFAPIDQVMVSRNPSLSEINSIFRRHIITCKLRWRDLVDLQDGTELQSNLKGFKANTTRSHDGVKINGVLVILSDMYHNNWLVVHGVGEILEDLKHKEQMPETPFGFDNEKEENTVSH</sequence>
<dbReference type="Gene3D" id="2.30.180.10">
    <property type="entry name" value="FAS1 domain"/>
    <property type="match status" value="1"/>
</dbReference>
<evidence type="ECO:0000259" key="2">
    <source>
        <dbReference type="PROSITE" id="PS50213"/>
    </source>
</evidence>
<comment type="similarity">
    <text evidence="1">Belongs to the fasciclin-like AGP family.</text>
</comment>
<dbReference type="OrthoDB" id="1156143at2759"/>
<dbReference type="AlphaFoldDB" id="A0A8K0DP98"/>
<dbReference type="InterPro" id="IPR000782">
    <property type="entry name" value="FAS1_domain"/>
</dbReference>